<reference evidence="5 6" key="1">
    <citation type="submission" date="2019-12" db="EMBL/GenBank/DDBJ databases">
        <title>Comparative genomics gives insights into the taxonomy of the Azoarcus-Aromatoleum group and reveals separate origins of nif in the plant-associated Azoarcus and non-plant-associated Aromatoleum sub-groups.</title>
        <authorList>
            <person name="Lafos M."/>
            <person name="Maluk M."/>
            <person name="Batista M."/>
            <person name="Junghare M."/>
            <person name="Carmona M."/>
            <person name="Faoro H."/>
            <person name="Cruz L.M."/>
            <person name="Battistoni F."/>
            <person name="De Souza E."/>
            <person name="Pedrosa F."/>
            <person name="Chen W.-M."/>
            <person name="Poole P.S."/>
            <person name="Dixon R.A."/>
            <person name="James E.K."/>
        </authorList>
    </citation>
    <scope>NUCLEOTIDE SEQUENCE [LARGE SCALE GENOMIC DNA]</scope>
    <source>
        <strain evidence="5 6">22Lin</strain>
    </source>
</reference>
<evidence type="ECO:0000259" key="4">
    <source>
        <dbReference type="PROSITE" id="PS50887"/>
    </source>
</evidence>
<dbReference type="NCBIfam" id="TIGR00254">
    <property type="entry name" value="GGDEF"/>
    <property type="match status" value="1"/>
</dbReference>
<dbReference type="PROSITE" id="PS50112">
    <property type="entry name" value="PAS"/>
    <property type="match status" value="1"/>
</dbReference>
<dbReference type="InterPro" id="IPR043128">
    <property type="entry name" value="Rev_trsase/Diguanyl_cyclase"/>
</dbReference>
<dbReference type="PROSITE" id="PS50883">
    <property type="entry name" value="EAL"/>
    <property type="match status" value="1"/>
</dbReference>
<dbReference type="PROSITE" id="PS50887">
    <property type="entry name" value="GGDEF"/>
    <property type="match status" value="1"/>
</dbReference>
<keyword evidence="6" id="KW-1185">Reference proteome</keyword>
<dbReference type="Gene3D" id="3.30.450.20">
    <property type="entry name" value="PAS domain"/>
    <property type="match status" value="1"/>
</dbReference>
<protein>
    <submittedName>
        <fullName evidence="5">EAL domain-containing protein</fullName>
    </submittedName>
</protein>
<dbReference type="SUPFAM" id="SSF141868">
    <property type="entry name" value="EAL domain-like"/>
    <property type="match status" value="1"/>
</dbReference>
<dbReference type="InterPro" id="IPR035965">
    <property type="entry name" value="PAS-like_dom_sf"/>
</dbReference>
<dbReference type="SMART" id="SM00086">
    <property type="entry name" value="PAC"/>
    <property type="match status" value="1"/>
</dbReference>
<dbReference type="InterPro" id="IPR000700">
    <property type="entry name" value="PAS-assoc_C"/>
</dbReference>
<evidence type="ECO:0000259" key="3">
    <source>
        <dbReference type="PROSITE" id="PS50883"/>
    </source>
</evidence>
<feature type="domain" description="GGDEF" evidence="4">
    <location>
        <begin position="165"/>
        <end position="292"/>
    </location>
</feature>
<dbReference type="RefSeq" id="WP_169260435.1">
    <property type="nucleotide sequence ID" value="NZ_WTVQ01000016.1"/>
</dbReference>
<dbReference type="Proteomes" id="UP000648984">
    <property type="component" value="Unassembled WGS sequence"/>
</dbReference>
<dbReference type="InterPro" id="IPR001633">
    <property type="entry name" value="EAL_dom"/>
</dbReference>
<evidence type="ECO:0000259" key="1">
    <source>
        <dbReference type="PROSITE" id="PS50112"/>
    </source>
</evidence>
<dbReference type="SUPFAM" id="SSF55785">
    <property type="entry name" value="PYP-like sensor domain (PAS domain)"/>
    <property type="match status" value="1"/>
</dbReference>
<feature type="domain" description="PAS" evidence="1">
    <location>
        <begin position="15"/>
        <end position="54"/>
    </location>
</feature>
<evidence type="ECO:0000313" key="6">
    <source>
        <dbReference type="Proteomes" id="UP000648984"/>
    </source>
</evidence>
<feature type="domain" description="PAC" evidence="2">
    <location>
        <begin position="81"/>
        <end position="133"/>
    </location>
</feature>
<dbReference type="EMBL" id="WTVQ01000016">
    <property type="protein sequence ID" value="NMG75283.1"/>
    <property type="molecule type" value="Genomic_DNA"/>
</dbReference>
<dbReference type="InterPro" id="IPR052155">
    <property type="entry name" value="Biofilm_reg_signaling"/>
</dbReference>
<dbReference type="CDD" id="cd01949">
    <property type="entry name" value="GGDEF"/>
    <property type="match status" value="1"/>
</dbReference>
<dbReference type="Gene3D" id="3.20.20.450">
    <property type="entry name" value="EAL domain"/>
    <property type="match status" value="1"/>
</dbReference>
<dbReference type="Pfam" id="PF00563">
    <property type="entry name" value="EAL"/>
    <property type="match status" value="1"/>
</dbReference>
<dbReference type="InterPro" id="IPR035919">
    <property type="entry name" value="EAL_sf"/>
</dbReference>
<evidence type="ECO:0000313" key="5">
    <source>
        <dbReference type="EMBL" id="NMG75283.1"/>
    </source>
</evidence>
<dbReference type="SUPFAM" id="SSF55073">
    <property type="entry name" value="Nucleotide cyclase"/>
    <property type="match status" value="1"/>
</dbReference>
<gene>
    <name evidence="5" type="ORF">GPA25_11005</name>
</gene>
<dbReference type="InterPro" id="IPR000014">
    <property type="entry name" value="PAS"/>
</dbReference>
<dbReference type="PANTHER" id="PTHR44757:SF2">
    <property type="entry name" value="BIOFILM ARCHITECTURE MAINTENANCE PROTEIN MBAA"/>
    <property type="match status" value="1"/>
</dbReference>
<evidence type="ECO:0000259" key="2">
    <source>
        <dbReference type="PROSITE" id="PS50113"/>
    </source>
</evidence>
<name>A0ABX1QBC7_9RHOO</name>
<dbReference type="InterPro" id="IPR000160">
    <property type="entry name" value="GGDEF_dom"/>
</dbReference>
<dbReference type="Pfam" id="PF13426">
    <property type="entry name" value="PAS_9"/>
    <property type="match status" value="1"/>
</dbReference>
<feature type="domain" description="EAL" evidence="3">
    <location>
        <begin position="301"/>
        <end position="554"/>
    </location>
</feature>
<dbReference type="CDD" id="cd00130">
    <property type="entry name" value="PAS"/>
    <property type="match status" value="1"/>
</dbReference>
<sequence length="555" mass="61797">MTTATQETLQLAHIVFQNAAEGVAITDPQGRILAVNEAFTELTGYTETEVTGKTPALLRSGRHSREFYARMWLALRDEGRWQGEIWNRRKNGEVYPEWLSIRSVRDEAGAVLHYVGVFTDISQIMIEQVKLRDLAYHDPLTRLPNRMLFSDRFDQAARRCLRDARQLAVLMVEVSAQGSVAQTNEFIIAVAGLFSTHLRETDTLARVGECEFLVLIEGVDGPRSASVTADQLLKALEKPLKVDDTEVYATANVGISLYPMDGYTMDDLVTAADAAMLQARRRGRNTCRFFSTEMTAFANERATLERHLRQAIARNSLELHFQPQFDTSGAKLVGVEALLRWTDAELGVVAPERFVPVAEDNGLIHPLGEWVMREAFRQYVTWQEAGVAPPVLSINISARQMERIDFVDSVAALLKETGMSPQALEFEFRESVLSDVAYVVPALEALDRMGIRLSIDGFGTGFSPLGNLKTLPISKLNIDRSFVLSIGEDNTNDTIVRTVLGVARSLGLRVIAEGVETEDQAVFLRNQGCDEFQGHLYGHAVSAADFVRHFSKQQA</sequence>
<dbReference type="PANTHER" id="PTHR44757">
    <property type="entry name" value="DIGUANYLATE CYCLASE DGCP"/>
    <property type="match status" value="1"/>
</dbReference>
<dbReference type="PROSITE" id="PS50113">
    <property type="entry name" value="PAC"/>
    <property type="match status" value="1"/>
</dbReference>
<dbReference type="Gene3D" id="3.30.70.270">
    <property type="match status" value="1"/>
</dbReference>
<dbReference type="SMART" id="SM00052">
    <property type="entry name" value="EAL"/>
    <property type="match status" value="1"/>
</dbReference>
<dbReference type="NCBIfam" id="TIGR00229">
    <property type="entry name" value="sensory_box"/>
    <property type="match status" value="1"/>
</dbReference>
<dbReference type="Pfam" id="PF00990">
    <property type="entry name" value="GGDEF"/>
    <property type="match status" value="1"/>
</dbReference>
<dbReference type="InterPro" id="IPR001610">
    <property type="entry name" value="PAC"/>
</dbReference>
<organism evidence="5 6">
    <name type="scientific">Aromatoleum diolicum</name>
    <dbReference type="NCBI Taxonomy" id="75796"/>
    <lineage>
        <taxon>Bacteria</taxon>
        <taxon>Pseudomonadati</taxon>
        <taxon>Pseudomonadota</taxon>
        <taxon>Betaproteobacteria</taxon>
        <taxon>Rhodocyclales</taxon>
        <taxon>Rhodocyclaceae</taxon>
        <taxon>Aromatoleum</taxon>
    </lineage>
</organism>
<dbReference type="InterPro" id="IPR029787">
    <property type="entry name" value="Nucleotide_cyclase"/>
</dbReference>
<dbReference type="SMART" id="SM00091">
    <property type="entry name" value="PAS"/>
    <property type="match status" value="1"/>
</dbReference>
<dbReference type="SMART" id="SM00267">
    <property type="entry name" value="GGDEF"/>
    <property type="match status" value="1"/>
</dbReference>
<comment type="caution">
    <text evidence="5">The sequence shown here is derived from an EMBL/GenBank/DDBJ whole genome shotgun (WGS) entry which is preliminary data.</text>
</comment>
<accession>A0ABX1QBC7</accession>
<dbReference type="CDD" id="cd01948">
    <property type="entry name" value="EAL"/>
    <property type="match status" value="1"/>
</dbReference>
<proteinExistence type="predicted"/>